<keyword evidence="4" id="KW-0547">Nucleotide-binding</keyword>
<evidence type="ECO:0000256" key="8">
    <source>
        <dbReference type="SAM" id="Phobius"/>
    </source>
</evidence>
<dbReference type="PANTHER" id="PTHR43394:SF1">
    <property type="entry name" value="ATP-BINDING CASSETTE SUB-FAMILY B MEMBER 10, MITOCHONDRIAL"/>
    <property type="match status" value="1"/>
</dbReference>
<sequence>MSVYQRFKPYVRRQRSLYVLGFIGSLFRFLIPLSVPIVIKHLFDELLQNDAIPYADKLQQLFLITAVVLTAFFFVRGPMEYVRQFFLHKANNNIIKELRTDAFRKVHTLDAKYFADRKSGEIGTRFFDDIEKIRGYMTAMFSNVWIELTVLAFVVGIMFALNARLTLLAALLVGVQFALAHLFAKRLKRTTQQMMSYRSVLSGFIFEKIQGAFLAKLFQAEQKDKEELNRHLTRYETMTDAQARVNAVSLAAVNVLSDATPFLVVLAGSMLVLDGTLTLGALIAFFAYVDRMRGPVSALVGAFPAITEGRVAMTRIFEFLDTHATIQEPNAPHELREFEGGIEFRNVSFGYLPNRRNLDNVSFTLRKGKTYAFVGESGGGKSTILQLLTRMYDAERGEVLIDGVNIKRLSLASVRRQMGIVTQESFLYSTSIKDNIRIGKLEATDEEVVAAAKLAYAHEFIAALPNGYDTEVGERGVKLSGGQKQRIALARVFLKNAPILLLDEATSALDNESEKLVQRSVQEIGRQSTVIMIAHRLSTVLHADTIFVVKGGRIVESGSHDELMGKGGYYRELYAEQNPTDLAPPPSLFPFDVAQARG</sequence>
<evidence type="ECO:0000256" key="6">
    <source>
        <dbReference type="ARBA" id="ARBA00022989"/>
    </source>
</evidence>
<keyword evidence="2" id="KW-0813">Transport</keyword>
<dbReference type="PROSITE" id="PS50929">
    <property type="entry name" value="ABC_TM1F"/>
    <property type="match status" value="1"/>
</dbReference>
<evidence type="ECO:0000256" key="3">
    <source>
        <dbReference type="ARBA" id="ARBA00022692"/>
    </source>
</evidence>
<evidence type="ECO:0000259" key="9">
    <source>
        <dbReference type="PROSITE" id="PS50893"/>
    </source>
</evidence>
<dbReference type="InterPro" id="IPR027417">
    <property type="entry name" value="P-loop_NTPase"/>
</dbReference>
<dbReference type="SUPFAM" id="SSF52540">
    <property type="entry name" value="P-loop containing nucleoside triphosphate hydrolases"/>
    <property type="match status" value="1"/>
</dbReference>
<proteinExistence type="predicted"/>
<dbReference type="Gene3D" id="1.20.1560.10">
    <property type="entry name" value="ABC transporter type 1, transmembrane domain"/>
    <property type="match status" value="1"/>
</dbReference>
<dbReference type="Proteomes" id="UP000309676">
    <property type="component" value="Unassembled WGS sequence"/>
</dbReference>
<dbReference type="AlphaFoldDB" id="A0A5R9G5G4"/>
<protein>
    <submittedName>
        <fullName evidence="11">ABC transporter ATP-binding protein</fullName>
    </submittedName>
</protein>
<keyword evidence="6 8" id="KW-1133">Transmembrane helix</keyword>
<dbReference type="GO" id="GO:0015421">
    <property type="term" value="F:ABC-type oligopeptide transporter activity"/>
    <property type="evidence" value="ECO:0007669"/>
    <property type="project" value="TreeGrafter"/>
</dbReference>
<evidence type="ECO:0000256" key="5">
    <source>
        <dbReference type="ARBA" id="ARBA00022840"/>
    </source>
</evidence>
<dbReference type="InterPro" id="IPR017871">
    <property type="entry name" value="ABC_transporter-like_CS"/>
</dbReference>
<dbReference type="InterPro" id="IPR011527">
    <property type="entry name" value="ABC1_TM_dom"/>
</dbReference>
<evidence type="ECO:0000256" key="4">
    <source>
        <dbReference type="ARBA" id="ARBA00022741"/>
    </source>
</evidence>
<dbReference type="SUPFAM" id="SSF90123">
    <property type="entry name" value="ABC transporter transmembrane region"/>
    <property type="match status" value="1"/>
</dbReference>
<evidence type="ECO:0000259" key="10">
    <source>
        <dbReference type="PROSITE" id="PS50929"/>
    </source>
</evidence>
<dbReference type="FunFam" id="3.40.50.300:FF:000287">
    <property type="entry name" value="Multidrug ABC transporter ATP-binding protein"/>
    <property type="match status" value="1"/>
</dbReference>
<keyword evidence="12" id="KW-1185">Reference proteome</keyword>
<comment type="caution">
    <text evidence="11">The sequence shown here is derived from an EMBL/GenBank/DDBJ whole genome shotgun (WGS) entry which is preliminary data.</text>
</comment>
<name>A0A5R9G5G4_9BACL</name>
<evidence type="ECO:0000313" key="12">
    <source>
        <dbReference type="Proteomes" id="UP000309676"/>
    </source>
</evidence>
<dbReference type="Gene3D" id="3.40.50.300">
    <property type="entry name" value="P-loop containing nucleotide triphosphate hydrolases"/>
    <property type="match status" value="1"/>
</dbReference>
<dbReference type="InterPro" id="IPR003439">
    <property type="entry name" value="ABC_transporter-like_ATP-bd"/>
</dbReference>
<feature type="transmembrane region" description="Helical" evidence="8">
    <location>
        <begin position="58"/>
        <end position="75"/>
    </location>
</feature>
<dbReference type="InterPro" id="IPR003593">
    <property type="entry name" value="AAA+_ATPase"/>
</dbReference>
<dbReference type="GO" id="GO:0005886">
    <property type="term" value="C:plasma membrane"/>
    <property type="evidence" value="ECO:0007669"/>
    <property type="project" value="UniProtKB-SubCell"/>
</dbReference>
<reference evidence="11 12" key="1">
    <citation type="submission" date="2019-05" db="EMBL/GenBank/DDBJ databases">
        <authorList>
            <person name="Narsing Rao M.P."/>
            <person name="Li W.J."/>
        </authorList>
    </citation>
    <scope>NUCLEOTIDE SEQUENCE [LARGE SCALE GENOMIC DNA]</scope>
    <source>
        <strain evidence="11 12">SYSU_K30003</strain>
    </source>
</reference>
<comment type="subcellular location">
    <subcellularLocation>
        <location evidence="1">Cell membrane</location>
        <topology evidence="1">Multi-pass membrane protein</topology>
    </subcellularLocation>
</comment>
<dbReference type="Pfam" id="PF00005">
    <property type="entry name" value="ABC_tran"/>
    <property type="match status" value="1"/>
</dbReference>
<feature type="domain" description="ABC transmembrane type-1" evidence="10">
    <location>
        <begin position="19"/>
        <end position="308"/>
    </location>
</feature>
<keyword evidence="3 8" id="KW-0812">Transmembrane</keyword>
<dbReference type="InterPro" id="IPR039421">
    <property type="entry name" value="Type_1_exporter"/>
</dbReference>
<dbReference type="Pfam" id="PF00664">
    <property type="entry name" value="ABC_membrane"/>
    <property type="match status" value="1"/>
</dbReference>
<gene>
    <name evidence="11" type="ORF">FE782_13965</name>
</gene>
<dbReference type="GO" id="GO:0016887">
    <property type="term" value="F:ATP hydrolysis activity"/>
    <property type="evidence" value="ECO:0007669"/>
    <property type="project" value="InterPro"/>
</dbReference>
<feature type="transmembrane region" description="Helical" evidence="8">
    <location>
        <begin position="262"/>
        <end position="289"/>
    </location>
</feature>
<dbReference type="InterPro" id="IPR036640">
    <property type="entry name" value="ABC1_TM_sf"/>
</dbReference>
<evidence type="ECO:0000256" key="7">
    <source>
        <dbReference type="ARBA" id="ARBA00023136"/>
    </source>
</evidence>
<feature type="domain" description="ABC transporter" evidence="9">
    <location>
        <begin position="342"/>
        <end position="576"/>
    </location>
</feature>
<dbReference type="SMART" id="SM00382">
    <property type="entry name" value="AAA"/>
    <property type="match status" value="1"/>
</dbReference>
<accession>A0A5R9G5G4</accession>
<dbReference type="RefSeq" id="WP_138194806.1">
    <property type="nucleotide sequence ID" value="NZ_VCIW01000008.1"/>
</dbReference>
<dbReference type="PROSITE" id="PS50893">
    <property type="entry name" value="ABC_TRANSPORTER_2"/>
    <property type="match status" value="1"/>
</dbReference>
<organism evidence="11 12">
    <name type="scientific">Paenibacillus antri</name>
    <dbReference type="NCBI Taxonomy" id="2582848"/>
    <lineage>
        <taxon>Bacteria</taxon>
        <taxon>Bacillati</taxon>
        <taxon>Bacillota</taxon>
        <taxon>Bacilli</taxon>
        <taxon>Bacillales</taxon>
        <taxon>Paenibacillaceae</taxon>
        <taxon>Paenibacillus</taxon>
    </lineage>
</organism>
<evidence type="ECO:0000256" key="2">
    <source>
        <dbReference type="ARBA" id="ARBA00022448"/>
    </source>
</evidence>
<dbReference type="OrthoDB" id="9770415at2"/>
<dbReference type="EMBL" id="VCIW01000008">
    <property type="protein sequence ID" value="TLS51607.1"/>
    <property type="molecule type" value="Genomic_DNA"/>
</dbReference>
<dbReference type="PANTHER" id="PTHR43394">
    <property type="entry name" value="ATP-DEPENDENT PERMEASE MDL1, MITOCHONDRIAL"/>
    <property type="match status" value="1"/>
</dbReference>
<dbReference type="CDD" id="cd03249">
    <property type="entry name" value="ABC_MTABC3_MDL1_MDL2"/>
    <property type="match status" value="1"/>
</dbReference>
<keyword evidence="7 8" id="KW-0472">Membrane</keyword>
<evidence type="ECO:0000256" key="1">
    <source>
        <dbReference type="ARBA" id="ARBA00004651"/>
    </source>
</evidence>
<feature type="transmembrane region" description="Helical" evidence="8">
    <location>
        <begin position="167"/>
        <end position="184"/>
    </location>
</feature>
<feature type="transmembrane region" description="Helical" evidence="8">
    <location>
        <begin position="16"/>
        <end position="38"/>
    </location>
</feature>
<evidence type="ECO:0000313" key="11">
    <source>
        <dbReference type="EMBL" id="TLS51607.1"/>
    </source>
</evidence>
<keyword evidence="5 11" id="KW-0067">ATP-binding</keyword>
<feature type="transmembrane region" description="Helical" evidence="8">
    <location>
        <begin position="144"/>
        <end position="161"/>
    </location>
</feature>
<dbReference type="GO" id="GO:0005524">
    <property type="term" value="F:ATP binding"/>
    <property type="evidence" value="ECO:0007669"/>
    <property type="project" value="UniProtKB-KW"/>
</dbReference>
<dbReference type="PROSITE" id="PS00211">
    <property type="entry name" value="ABC_TRANSPORTER_1"/>
    <property type="match status" value="1"/>
</dbReference>